<dbReference type="Proteomes" id="UP001056756">
    <property type="component" value="Chromosome"/>
</dbReference>
<sequence length="130" mass="14692">MRKWILALIILLPIIEIWGILQVGDWIGGWNTFLLLLCMSLFGAFATLMEGKKVWMEAQRQMSSGQIPGRSFINGVCVLIGGLLLLIPGFLSDIVGLILLLPFTRPILEGFILKWIEKSMRNGKFTINRF</sequence>
<dbReference type="InterPro" id="IPR007313">
    <property type="entry name" value="FxsA"/>
</dbReference>
<evidence type="ECO:0000313" key="2">
    <source>
        <dbReference type="EMBL" id="URN92838.1"/>
    </source>
</evidence>
<dbReference type="EMBL" id="CP097899">
    <property type="protein sequence ID" value="URN92838.1"/>
    <property type="molecule type" value="Genomic_DNA"/>
</dbReference>
<dbReference type="PANTHER" id="PTHR35335:SF1">
    <property type="entry name" value="UPF0716 PROTEIN FXSA"/>
    <property type="match status" value="1"/>
</dbReference>
<dbReference type="Pfam" id="PF04186">
    <property type="entry name" value="FxsA"/>
    <property type="match status" value="1"/>
</dbReference>
<gene>
    <name evidence="2" type="ORF">NAG76_13395</name>
</gene>
<protein>
    <submittedName>
        <fullName evidence="2">FxsA family protein</fullName>
    </submittedName>
</protein>
<dbReference type="KEGG" id="plig:NAG76_13395"/>
<evidence type="ECO:0000256" key="1">
    <source>
        <dbReference type="SAM" id="Phobius"/>
    </source>
</evidence>
<proteinExistence type="predicted"/>
<keyword evidence="1" id="KW-0472">Membrane</keyword>
<dbReference type="PANTHER" id="PTHR35335">
    <property type="entry name" value="UPF0716 PROTEIN FXSA"/>
    <property type="match status" value="1"/>
</dbReference>
<evidence type="ECO:0000313" key="3">
    <source>
        <dbReference type="Proteomes" id="UP001056756"/>
    </source>
</evidence>
<feature type="transmembrane region" description="Helical" evidence="1">
    <location>
        <begin position="97"/>
        <end position="116"/>
    </location>
</feature>
<keyword evidence="1" id="KW-1133">Transmembrane helix</keyword>
<feature type="transmembrane region" description="Helical" evidence="1">
    <location>
        <begin position="72"/>
        <end position="91"/>
    </location>
</feature>
<dbReference type="GO" id="GO:0016020">
    <property type="term" value="C:membrane"/>
    <property type="evidence" value="ECO:0007669"/>
    <property type="project" value="InterPro"/>
</dbReference>
<dbReference type="NCBIfam" id="NF008528">
    <property type="entry name" value="PRK11463.1-2"/>
    <property type="match status" value="1"/>
</dbReference>
<organism evidence="2 3">
    <name type="scientific">Candidatus Pristimantibacillus lignocellulolyticus</name>
    <dbReference type="NCBI Taxonomy" id="2994561"/>
    <lineage>
        <taxon>Bacteria</taxon>
        <taxon>Bacillati</taxon>
        <taxon>Bacillota</taxon>
        <taxon>Bacilli</taxon>
        <taxon>Bacillales</taxon>
        <taxon>Paenibacillaceae</taxon>
        <taxon>Candidatus Pristimantibacillus</taxon>
    </lineage>
</organism>
<name>A0A9J6Z9F4_9BACL</name>
<accession>A0A9J6Z9F4</accession>
<feature type="transmembrane region" description="Helical" evidence="1">
    <location>
        <begin position="29"/>
        <end position="51"/>
    </location>
</feature>
<dbReference type="AlphaFoldDB" id="A0A9J6Z9F4"/>
<keyword evidence="1" id="KW-0812">Transmembrane</keyword>
<reference evidence="2" key="1">
    <citation type="submission" date="2022-05" db="EMBL/GenBank/DDBJ databases">
        <title>Novel bacterial taxa in a minimal lignocellulolytic consortium and its capacity to transform plastics disclosed by genome-resolved metagenomics.</title>
        <authorList>
            <person name="Rodriguez C.A.D."/>
            <person name="Diaz-Garcia L."/>
            <person name="Herrera K."/>
            <person name="Tarazona N.A."/>
            <person name="Sproer C."/>
            <person name="Overmann J."/>
            <person name="Jimenez D.J."/>
        </authorList>
    </citation>
    <scope>NUCLEOTIDE SEQUENCE</scope>
    <source>
        <strain evidence="2">MAG5</strain>
    </source>
</reference>